<evidence type="ECO:0008006" key="3">
    <source>
        <dbReference type="Google" id="ProtNLM"/>
    </source>
</evidence>
<reference evidence="2" key="1">
    <citation type="submission" date="2024-01" db="EMBL/GenBank/DDBJ databases">
        <title>Synechococcus elongatus PCC 11802, a close yet different native of Synechococcus elongatus PCC 11801.</title>
        <authorList>
            <person name="Jaiswal D."/>
            <person name="Sengupta A."/>
            <person name="Sengupta S."/>
            <person name="Pakrasi H.B."/>
            <person name="Wangikar P."/>
        </authorList>
    </citation>
    <scope>NUCLEOTIDE SEQUENCE</scope>
    <source>
        <strain evidence="2">PCC 11802</strain>
    </source>
</reference>
<evidence type="ECO:0000256" key="1">
    <source>
        <dbReference type="SAM" id="SignalP"/>
    </source>
</evidence>
<name>A0AAT9JUZ0_SYNEL</name>
<keyword evidence="1" id="KW-0732">Signal</keyword>
<dbReference type="AlphaFoldDB" id="A0AAT9JUZ0"/>
<feature type="signal peptide" evidence="1">
    <location>
        <begin position="1"/>
        <end position="24"/>
    </location>
</feature>
<proteinExistence type="predicted"/>
<dbReference type="EMBL" id="CP034671">
    <property type="protein sequence ID" value="QFZ91485.2"/>
    <property type="molecule type" value="Genomic_DNA"/>
</dbReference>
<protein>
    <recommendedName>
        <fullName evidence="3">Lipoprotein</fullName>
    </recommendedName>
</protein>
<sequence length="441" mass="50355">MPAKLPAITLSLTFAIGLVLSACGQQEYRTEKPEESATVKPQVVLATWLEEPGWTTIGANPQGTRAQIKPPKRISSGQPIFRTEFRYLDQSNLISGVREDNCLKETTEFYQVEDKQGSIPDDFSMRAKGGKPNYSDMVFAYVCQTSTGKMTPGSDIKQVIQHLKSLGYRFSSAGSSQALSNQEKLTPENLLKCRAEYSGCEVLFEKPSLDFSLQIETDGRNLISVSKRYKFLESCKKAASNLYDDCKSLRDYFSYRDQNLDTVWLESQSKLNSLTACYIIALESEEENNKCSSITEYRFRDGFLYLYQTSGKLDVKYSWLPNNPKSVLRFKENSIPNGYYAPLYPREYVYHSFKDGIYSEGYRITINKPISSRFEPIKKNIVLDKKTGKLYCNVDELKLPNGQSVRSQNFRYIPRAINPENGYRCTASGWKYEDYIPQDEI</sequence>
<feature type="chain" id="PRO_5043792902" description="Lipoprotein" evidence="1">
    <location>
        <begin position="25"/>
        <end position="441"/>
    </location>
</feature>
<accession>A0AAT9JUZ0</accession>
<gene>
    <name evidence="2" type="ORF">EKO22_02970</name>
</gene>
<evidence type="ECO:0000313" key="2">
    <source>
        <dbReference type="EMBL" id="QFZ91485.2"/>
    </source>
</evidence>
<dbReference type="RefSeq" id="WP_208677701.1">
    <property type="nucleotide sequence ID" value="NZ_CP034671.2"/>
</dbReference>
<organism evidence="2">
    <name type="scientific">Synechococcus elongatus PCC 11802</name>
    <dbReference type="NCBI Taxonomy" id="2283154"/>
    <lineage>
        <taxon>Bacteria</taxon>
        <taxon>Bacillati</taxon>
        <taxon>Cyanobacteriota</taxon>
        <taxon>Cyanophyceae</taxon>
        <taxon>Synechococcales</taxon>
        <taxon>Synechococcaceae</taxon>
        <taxon>Synechococcus</taxon>
    </lineage>
</organism>
<dbReference type="PROSITE" id="PS51257">
    <property type="entry name" value="PROKAR_LIPOPROTEIN"/>
    <property type="match status" value="1"/>
</dbReference>